<keyword evidence="2" id="KW-1185">Reference proteome</keyword>
<dbReference type="OrthoDB" id="2454093at2"/>
<gene>
    <name evidence="1" type="ORF">JMA_09630</name>
</gene>
<sequence>MNFEQFAKEHFQGNLVSFIREALDFYQMKSHIEQEQEPHLYLDSIAEENMLTRLVEATGEYADIESAIEGRVTRNY</sequence>
<dbReference type="KEGG" id="jeo:JMA_09630"/>
<dbReference type="Pfam" id="PF19945">
    <property type="entry name" value="DUF6407"/>
    <property type="match status" value="1"/>
</dbReference>
<name>A0A0B5AIT6_9BACL</name>
<dbReference type="InterPro" id="IPR045640">
    <property type="entry name" value="DUF6407"/>
</dbReference>
<dbReference type="AlphaFoldDB" id="A0A0B5AIT6"/>
<evidence type="ECO:0000313" key="2">
    <source>
        <dbReference type="Proteomes" id="UP000031449"/>
    </source>
</evidence>
<reference evidence="1 2" key="1">
    <citation type="submission" date="2014-08" db="EMBL/GenBank/DDBJ databases">
        <title>Complete genome of a marine bacteria Jeotgalibacillus malaysiensis.</title>
        <authorList>
            <person name="Yaakop A.S."/>
            <person name="Chan K.-G."/>
            <person name="Goh K.M."/>
        </authorList>
    </citation>
    <scope>NUCLEOTIDE SEQUENCE [LARGE SCALE GENOMIC DNA]</scope>
    <source>
        <strain evidence="1 2">D5</strain>
    </source>
</reference>
<protein>
    <submittedName>
        <fullName evidence="1">Uncharacterized protein</fullName>
    </submittedName>
</protein>
<dbReference type="STRING" id="1508404.JMA_09630"/>
<accession>A0A0B5AIT6</accession>
<dbReference type="EMBL" id="CP009416">
    <property type="protein sequence ID" value="AJD90280.1"/>
    <property type="molecule type" value="Genomic_DNA"/>
</dbReference>
<dbReference type="BioCyc" id="JESP1508404:G14D9-10195-MONOMER"/>
<dbReference type="HOGENOM" id="CLU_2649588_0_0_9"/>
<evidence type="ECO:0000313" key="1">
    <source>
        <dbReference type="EMBL" id="AJD90280.1"/>
    </source>
</evidence>
<dbReference type="Proteomes" id="UP000031449">
    <property type="component" value="Chromosome"/>
</dbReference>
<proteinExistence type="predicted"/>
<organism evidence="1 2">
    <name type="scientific">Jeotgalibacillus malaysiensis</name>
    <dbReference type="NCBI Taxonomy" id="1508404"/>
    <lineage>
        <taxon>Bacteria</taxon>
        <taxon>Bacillati</taxon>
        <taxon>Bacillota</taxon>
        <taxon>Bacilli</taxon>
        <taxon>Bacillales</taxon>
        <taxon>Caryophanaceae</taxon>
        <taxon>Jeotgalibacillus</taxon>
    </lineage>
</organism>